<proteinExistence type="predicted"/>
<dbReference type="EMBL" id="MDHJ01000001">
    <property type="protein sequence ID" value="OUE08600.1"/>
    <property type="molecule type" value="Genomic_DNA"/>
</dbReference>
<name>A0A251XSZ6_9MICO</name>
<sequence>MSEEADFVAAALEREGAWYRAEAERERLRSDLGFVARPSARCAAPCGTSAADARG</sequence>
<dbReference type="AlphaFoldDB" id="A0A251XSZ6"/>
<gene>
    <name evidence="1" type="ORF">CMsap09_06605</name>
</gene>
<comment type="caution">
    <text evidence="1">The sequence shown here is derived from an EMBL/GenBank/DDBJ whole genome shotgun (WGS) entry which is preliminary data.</text>
</comment>
<dbReference type="Proteomes" id="UP000195106">
    <property type="component" value="Unassembled WGS sequence"/>
</dbReference>
<organism evidence="1 2">
    <name type="scientific">Clavibacter michiganensis</name>
    <dbReference type="NCBI Taxonomy" id="28447"/>
    <lineage>
        <taxon>Bacteria</taxon>
        <taxon>Bacillati</taxon>
        <taxon>Actinomycetota</taxon>
        <taxon>Actinomycetes</taxon>
        <taxon>Micrococcales</taxon>
        <taxon>Microbacteriaceae</taxon>
        <taxon>Clavibacter</taxon>
    </lineage>
</organism>
<reference evidence="1 2" key="1">
    <citation type="submission" date="2016-08" db="EMBL/GenBank/DDBJ databases">
        <title>Genome sequence of Clavibacter michiganensis spp. strain CASJ009.</title>
        <authorList>
            <person name="Thapa S.P."/>
            <person name="Coaker G."/>
        </authorList>
    </citation>
    <scope>NUCLEOTIDE SEQUENCE [LARGE SCALE GENOMIC DNA]</scope>
    <source>
        <strain evidence="1">CASJ009</strain>
    </source>
</reference>
<evidence type="ECO:0000313" key="1">
    <source>
        <dbReference type="EMBL" id="OUE08600.1"/>
    </source>
</evidence>
<protein>
    <submittedName>
        <fullName evidence="1">Uncharacterized protein</fullName>
    </submittedName>
</protein>
<accession>A0A251XSZ6</accession>
<evidence type="ECO:0000313" key="2">
    <source>
        <dbReference type="Proteomes" id="UP000195106"/>
    </source>
</evidence>